<keyword evidence="7" id="KW-1185">Reference proteome</keyword>
<dbReference type="SUPFAM" id="SSF48452">
    <property type="entry name" value="TPR-like"/>
    <property type="match status" value="2"/>
</dbReference>
<dbReference type="Pfam" id="PF14432">
    <property type="entry name" value="DYW_deaminase"/>
    <property type="match status" value="1"/>
</dbReference>
<dbReference type="InterPro" id="IPR046848">
    <property type="entry name" value="E_motif"/>
</dbReference>
<feature type="repeat" description="PPR" evidence="3">
    <location>
        <begin position="204"/>
        <end position="238"/>
    </location>
</feature>
<dbReference type="PANTHER" id="PTHR47926:SF492">
    <property type="entry name" value="DYW DOMAIN-CONTAINING PROTEIN"/>
    <property type="match status" value="1"/>
</dbReference>
<evidence type="ECO:0000256" key="4">
    <source>
        <dbReference type="SAM" id="MobiDB-lite"/>
    </source>
</evidence>
<feature type="repeat" description="PPR" evidence="3">
    <location>
        <begin position="574"/>
        <end position="608"/>
    </location>
</feature>
<dbReference type="Pfam" id="PF13041">
    <property type="entry name" value="PPR_2"/>
    <property type="match status" value="3"/>
</dbReference>
<proteinExistence type="inferred from homology"/>
<evidence type="ECO:0000256" key="2">
    <source>
        <dbReference type="ARBA" id="ARBA00022737"/>
    </source>
</evidence>
<dbReference type="Proteomes" id="UP000734854">
    <property type="component" value="Unassembled WGS sequence"/>
</dbReference>
<dbReference type="EMBL" id="JACMSC010000011">
    <property type="protein sequence ID" value="KAG6498745.1"/>
    <property type="molecule type" value="Genomic_DNA"/>
</dbReference>
<accession>A0A8J5L2T9</accession>
<dbReference type="Pfam" id="PF20431">
    <property type="entry name" value="E_motif"/>
    <property type="match status" value="1"/>
</dbReference>
<evidence type="ECO:0000259" key="5">
    <source>
        <dbReference type="Pfam" id="PF14432"/>
    </source>
</evidence>
<dbReference type="PROSITE" id="PS51375">
    <property type="entry name" value="PPR"/>
    <property type="match status" value="6"/>
</dbReference>
<dbReference type="InterPro" id="IPR002885">
    <property type="entry name" value="PPR_rpt"/>
</dbReference>
<evidence type="ECO:0000256" key="3">
    <source>
        <dbReference type="PROSITE-ProRule" id="PRU00708"/>
    </source>
</evidence>
<dbReference type="InterPro" id="IPR032867">
    <property type="entry name" value="DYW_dom"/>
</dbReference>
<dbReference type="InterPro" id="IPR011990">
    <property type="entry name" value="TPR-like_helical_dom_sf"/>
</dbReference>
<dbReference type="FunFam" id="1.25.40.10:FF:000227">
    <property type="entry name" value="Pentatricopeptide repeat-containing protein At3g13880"/>
    <property type="match status" value="1"/>
</dbReference>
<evidence type="ECO:0000313" key="6">
    <source>
        <dbReference type="EMBL" id="KAG6498745.1"/>
    </source>
</evidence>
<dbReference type="FunFam" id="1.25.40.10:FF:000348">
    <property type="entry name" value="Pentatricopeptide repeat-containing protein chloroplastic"/>
    <property type="match status" value="1"/>
</dbReference>
<evidence type="ECO:0000313" key="7">
    <source>
        <dbReference type="Proteomes" id="UP000734854"/>
    </source>
</evidence>
<sequence length="744" mass="83864">MRHRARAQAGARSNDPLRPRLRPAPSQSLRLRKQLHSHALKLGFSSDVYVQNTLMNMYSPNEITLVNVLTACARARDIETGKQLFDEMPERNIFCWNIMIKGHVEDSDYKEALRLCRFHYFKDGCCSCKDYCGLAPNAHTFPFLLKGFTRDDDVVQCGYELHAHAVKFGLSANSHVRNALLRMYAVGGKVDSARELFDSCSERDVVLWNAMISGYNRNTLFEESCRLFVSMARECVRPNGITYISVLSACAKMRNLDCGKQIHQCVITSSHLPELRLQNALIEMYQQCSDMEAAWRVFVEMPTRDVISWTALVVGFAKSGEVDRARELFDQMPQRDLVSWTAMINGYVAANKFKAALEVFRAMQVAMVRPDAFTMVTVLTACAQLGALEVGEWIRTYMDRNQIKMDIAVGNALIDMYSKCGCVKNAVEVFDRMTCKDRFTWTAIISGLALNGHGEDAIYWFYKMVETDVRPDGVTYIGALTACAHAGLVDKGRQLFSSMITRHGIMPNVTHYGCLVDLLSRSGQLEEALETINNMPMKPNSAVWGALLAACRVHGNLEIAELAGKHLLRMDLPDSAAYLLLSNIYAKSNKFDEAHEMREAIRAKGIRKEPGCSSVEMNGEIHEFVAGDRSHPRSSEIYSKLEEMSKELNAAGYVADTSEIFVSMVEKEKANAINEHSERLAIAFGLISSESGATIRVAKNLRICVDCHNAMKFLSEIYKREIVVRDRKRFHRFINGLCSCNDYW</sequence>
<dbReference type="Gene3D" id="1.25.40.10">
    <property type="entry name" value="Tetratricopeptide repeat domain"/>
    <property type="match status" value="4"/>
</dbReference>
<dbReference type="FunFam" id="1.25.40.10:FF:000690">
    <property type="entry name" value="Pentatricopeptide repeat-containing protein"/>
    <property type="match status" value="1"/>
</dbReference>
<dbReference type="Pfam" id="PF20430">
    <property type="entry name" value="Eplus_motif"/>
    <property type="match status" value="1"/>
</dbReference>
<dbReference type="InterPro" id="IPR046849">
    <property type="entry name" value="E2_motif"/>
</dbReference>
<feature type="repeat" description="PPR" evidence="3">
    <location>
        <begin position="61"/>
        <end position="95"/>
    </location>
</feature>
<protein>
    <recommendedName>
        <fullName evidence="5">DYW domain-containing protein</fullName>
    </recommendedName>
</protein>
<dbReference type="GO" id="GO:0008270">
    <property type="term" value="F:zinc ion binding"/>
    <property type="evidence" value="ECO:0007669"/>
    <property type="project" value="InterPro"/>
</dbReference>
<dbReference type="Pfam" id="PF01535">
    <property type="entry name" value="PPR"/>
    <property type="match status" value="4"/>
</dbReference>
<keyword evidence="2" id="KW-0677">Repeat</keyword>
<feature type="region of interest" description="Disordered" evidence="4">
    <location>
        <begin position="1"/>
        <end position="26"/>
    </location>
</feature>
<reference evidence="6 7" key="1">
    <citation type="submission" date="2020-08" db="EMBL/GenBank/DDBJ databases">
        <title>Plant Genome Project.</title>
        <authorList>
            <person name="Zhang R.-G."/>
        </authorList>
    </citation>
    <scope>NUCLEOTIDE SEQUENCE [LARGE SCALE GENOMIC DNA]</scope>
    <source>
        <tissue evidence="6">Rhizome</tissue>
    </source>
</reference>
<feature type="repeat" description="PPR" evidence="3">
    <location>
        <begin position="472"/>
        <end position="507"/>
    </location>
</feature>
<feature type="repeat" description="PPR" evidence="3">
    <location>
        <begin position="305"/>
        <end position="339"/>
    </location>
</feature>
<dbReference type="Pfam" id="PF12854">
    <property type="entry name" value="PPR_1"/>
    <property type="match status" value="1"/>
</dbReference>
<dbReference type="AlphaFoldDB" id="A0A8J5L2T9"/>
<dbReference type="PANTHER" id="PTHR47926">
    <property type="entry name" value="PENTATRICOPEPTIDE REPEAT-CONTAINING PROTEIN"/>
    <property type="match status" value="1"/>
</dbReference>
<name>A0A8J5L2T9_ZINOF</name>
<dbReference type="NCBIfam" id="TIGR00756">
    <property type="entry name" value="PPR"/>
    <property type="match status" value="6"/>
</dbReference>
<dbReference type="GO" id="GO:0003729">
    <property type="term" value="F:mRNA binding"/>
    <property type="evidence" value="ECO:0007669"/>
    <property type="project" value="UniProtKB-ARBA"/>
</dbReference>
<dbReference type="InterPro" id="IPR046960">
    <property type="entry name" value="PPR_At4g14850-like_plant"/>
</dbReference>
<organism evidence="6 7">
    <name type="scientific">Zingiber officinale</name>
    <name type="common">Ginger</name>
    <name type="synonym">Amomum zingiber</name>
    <dbReference type="NCBI Taxonomy" id="94328"/>
    <lineage>
        <taxon>Eukaryota</taxon>
        <taxon>Viridiplantae</taxon>
        <taxon>Streptophyta</taxon>
        <taxon>Embryophyta</taxon>
        <taxon>Tracheophyta</taxon>
        <taxon>Spermatophyta</taxon>
        <taxon>Magnoliopsida</taxon>
        <taxon>Liliopsida</taxon>
        <taxon>Zingiberales</taxon>
        <taxon>Zingiberaceae</taxon>
        <taxon>Zingiber</taxon>
    </lineage>
</organism>
<comment type="caution">
    <text evidence="6">The sequence shown here is derived from an EMBL/GenBank/DDBJ whole genome shotgun (WGS) entry which is preliminary data.</text>
</comment>
<dbReference type="GO" id="GO:0009451">
    <property type="term" value="P:RNA modification"/>
    <property type="evidence" value="ECO:0007669"/>
    <property type="project" value="InterPro"/>
</dbReference>
<comment type="similarity">
    <text evidence="1">Belongs to the PPR family. PCMP-H subfamily.</text>
</comment>
<gene>
    <name evidence="6" type="ORF">ZIOFF_038467</name>
</gene>
<feature type="domain" description="DYW" evidence="5">
    <location>
        <begin position="652"/>
        <end position="744"/>
    </location>
</feature>
<feature type="repeat" description="PPR" evidence="3">
    <location>
        <begin position="437"/>
        <end position="471"/>
    </location>
</feature>
<evidence type="ECO:0000256" key="1">
    <source>
        <dbReference type="ARBA" id="ARBA00006643"/>
    </source>
</evidence>